<dbReference type="CDD" id="cd03141">
    <property type="entry name" value="GATase1_Hsp31_like"/>
    <property type="match status" value="1"/>
</dbReference>
<protein>
    <recommendedName>
        <fullName evidence="1">D-lactate dehydratase</fullName>
        <ecNumber evidence="1">4.2.1.130</ecNumber>
    </recommendedName>
</protein>
<comment type="caution">
    <text evidence="7">The sequence shown here is derived from an EMBL/GenBank/DDBJ whole genome shotgun (WGS) entry which is preliminary data.</text>
</comment>
<evidence type="ECO:0000256" key="3">
    <source>
        <dbReference type="ARBA" id="ARBA00023239"/>
    </source>
</evidence>
<keyword evidence="8" id="KW-1185">Reference proteome</keyword>
<evidence type="ECO:0000259" key="6">
    <source>
        <dbReference type="Pfam" id="PF01965"/>
    </source>
</evidence>
<dbReference type="OrthoDB" id="543156at2759"/>
<dbReference type="GO" id="GO:0005737">
    <property type="term" value="C:cytoplasm"/>
    <property type="evidence" value="ECO:0007669"/>
    <property type="project" value="TreeGrafter"/>
</dbReference>
<dbReference type="SUPFAM" id="SSF52317">
    <property type="entry name" value="Class I glutamine amidotransferase-like"/>
    <property type="match status" value="1"/>
</dbReference>
<dbReference type="InterPro" id="IPR002818">
    <property type="entry name" value="DJ-1/PfpI"/>
</dbReference>
<evidence type="ECO:0000256" key="5">
    <source>
        <dbReference type="ARBA" id="ARBA00048082"/>
    </source>
</evidence>
<dbReference type="EMBL" id="PJQD01000060">
    <property type="protein sequence ID" value="POY72062.1"/>
    <property type="molecule type" value="Genomic_DNA"/>
</dbReference>
<dbReference type="InterPro" id="IPR029062">
    <property type="entry name" value="Class_I_gatase-like"/>
</dbReference>
<dbReference type="Pfam" id="PF01965">
    <property type="entry name" value="DJ-1_PfpI"/>
    <property type="match status" value="1"/>
</dbReference>
<name>A0A2S5B5K5_9BASI</name>
<evidence type="ECO:0000313" key="8">
    <source>
        <dbReference type="Proteomes" id="UP000237144"/>
    </source>
</evidence>
<gene>
    <name evidence="7" type="ORF">BMF94_4932</name>
</gene>
<evidence type="ECO:0000256" key="4">
    <source>
        <dbReference type="ARBA" id="ARBA00038493"/>
    </source>
</evidence>
<dbReference type="Proteomes" id="UP000237144">
    <property type="component" value="Unassembled WGS sequence"/>
</dbReference>
<dbReference type="PANTHER" id="PTHR48094">
    <property type="entry name" value="PROTEIN/NUCLEIC ACID DEGLYCASE DJ-1-RELATED"/>
    <property type="match status" value="1"/>
</dbReference>
<dbReference type="GO" id="GO:0019172">
    <property type="term" value="F:glyoxalase III activity"/>
    <property type="evidence" value="ECO:0007669"/>
    <property type="project" value="UniProtKB-EC"/>
</dbReference>
<accession>A0A2S5B5K5</accession>
<proteinExistence type="inferred from homology"/>
<feature type="domain" description="DJ-1/PfpI" evidence="6">
    <location>
        <begin position="28"/>
        <end position="235"/>
    </location>
</feature>
<dbReference type="GO" id="GO:0019243">
    <property type="term" value="P:methylglyoxal catabolic process to D-lactate via S-lactoyl-glutathione"/>
    <property type="evidence" value="ECO:0007669"/>
    <property type="project" value="TreeGrafter"/>
</dbReference>
<sequence>MPTNNILFVLTSHNKFLSGKETGWYLPEAAHPYYVLKDAGFKVTFASPAGGKAPLDQSSVEMFKEDEQCQRFLNSQDTQDLVNKTHKLSDQKIEDYDAVFFVGGHGPIFGESLTNASGHLTTDKTSIKLIQDFWAADKPVSAVCHAPTVFLEVMDTKTGEPFVKGKSVTCFSNTEEEQAGLVDEIPFLVETQLKAKGAKFENKREPWGEEVVVDGKFITGGNPASAAGVAKALLKILQ</sequence>
<dbReference type="PANTHER" id="PTHR48094:SF11">
    <property type="entry name" value="GLUTATHIONE-INDEPENDENT GLYOXALASE HSP31-RELATED"/>
    <property type="match status" value="1"/>
</dbReference>
<dbReference type="AlphaFoldDB" id="A0A2S5B5K5"/>
<dbReference type="InterPro" id="IPR050325">
    <property type="entry name" value="Prot/Nucl_acid_deglycase"/>
</dbReference>
<evidence type="ECO:0000313" key="7">
    <source>
        <dbReference type="EMBL" id="POY72062.1"/>
    </source>
</evidence>
<dbReference type="STRING" id="741276.A0A2S5B5K5"/>
<reference evidence="7 8" key="1">
    <citation type="journal article" date="2018" name="Front. Microbiol.">
        <title>Prospects for Fungal Bioremediation of Acidic Radioactive Waste Sites: Characterization and Genome Sequence of Rhodotorula taiwanensis MD1149.</title>
        <authorList>
            <person name="Tkavc R."/>
            <person name="Matrosova V.Y."/>
            <person name="Grichenko O.E."/>
            <person name="Gostincar C."/>
            <person name="Volpe R.P."/>
            <person name="Klimenkova P."/>
            <person name="Gaidamakova E.K."/>
            <person name="Zhou C.E."/>
            <person name="Stewart B.J."/>
            <person name="Lyman M.G."/>
            <person name="Malfatti S.A."/>
            <person name="Rubinfeld B."/>
            <person name="Courtot M."/>
            <person name="Singh J."/>
            <person name="Dalgard C.L."/>
            <person name="Hamilton T."/>
            <person name="Frey K.G."/>
            <person name="Gunde-Cimerman N."/>
            <person name="Dugan L."/>
            <person name="Daly M.J."/>
        </authorList>
    </citation>
    <scope>NUCLEOTIDE SEQUENCE [LARGE SCALE GENOMIC DNA]</scope>
    <source>
        <strain evidence="7 8">MD1149</strain>
    </source>
</reference>
<comment type="catalytic activity">
    <reaction evidence="5">
        <text>methylglyoxal + H2O = (R)-lactate + H(+)</text>
        <dbReference type="Rhea" id="RHEA:27754"/>
        <dbReference type="ChEBI" id="CHEBI:15377"/>
        <dbReference type="ChEBI" id="CHEBI:15378"/>
        <dbReference type="ChEBI" id="CHEBI:16004"/>
        <dbReference type="ChEBI" id="CHEBI:17158"/>
        <dbReference type="EC" id="4.2.1.130"/>
    </reaction>
</comment>
<dbReference type="EC" id="4.2.1.130" evidence="1"/>
<dbReference type="Gene3D" id="3.40.50.880">
    <property type="match status" value="1"/>
</dbReference>
<keyword evidence="3" id="KW-0456">Lyase</keyword>
<organism evidence="7 8">
    <name type="scientific">Rhodotorula taiwanensis</name>
    <dbReference type="NCBI Taxonomy" id="741276"/>
    <lineage>
        <taxon>Eukaryota</taxon>
        <taxon>Fungi</taxon>
        <taxon>Dikarya</taxon>
        <taxon>Basidiomycota</taxon>
        <taxon>Pucciniomycotina</taxon>
        <taxon>Microbotryomycetes</taxon>
        <taxon>Sporidiobolales</taxon>
        <taxon>Sporidiobolaceae</taxon>
        <taxon>Rhodotorula</taxon>
    </lineage>
</organism>
<evidence type="ECO:0000256" key="2">
    <source>
        <dbReference type="ARBA" id="ARBA00023016"/>
    </source>
</evidence>
<keyword evidence="2" id="KW-0346">Stress response</keyword>
<comment type="similarity">
    <text evidence="4">Belongs to the peptidase C56 family. HSP31-like subfamily.</text>
</comment>
<evidence type="ECO:0000256" key="1">
    <source>
        <dbReference type="ARBA" id="ARBA00013134"/>
    </source>
</evidence>